<dbReference type="GO" id="GO:0015347">
    <property type="term" value="F:sodium-independent organic anion transmembrane transporter activity"/>
    <property type="evidence" value="ECO:0007669"/>
    <property type="project" value="TreeGrafter"/>
</dbReference>
<dbReference type="InterPro" id="IPR004156">
    <property type="entry name" value="OATP"/>
</dbReference>
<dbReference type="Proteomes" id="UP001177023">
    <property type="component" value="Unassembled WGS sequence"/>
</dbReference>
<dbReference type="Gene3D" id="1.20.1250.20">
    <property type="entry name" value="MFS general substrate transporter like domains"/>
    <property type="match status" value="1"/>
</dbReference>
<evidence type="ECO:0000313" key="5">
    <source>
        <dbReference type="EMBL" id="CAJ0574721.1"/>
    </source>
</evidence>
<feature type="transmembrane region" description="Helical" evidence="3">
    <location>
        <begin position="237"/>
        <end position="259"/>
    </location>
</feature>
<keyword evidence="3" id="KW-0812">Transmembrane</keyword>
<evidence type="ECO:0000256" key="2">
    <source>
        <dbReference type="ARBA" id="ARBA00023157"/>
    </source>
</evidence>
<keyword evidence="2" id="KW-1015">Disulfide bond</keyword>
<keyword evidence="6" id="KW-1185">Reference proteome</keyword>
<dbReference type="Pfam" id="PF03137">
    <property type="entry name" value="OATP"/>
    <property type="match status" value="1"/>
</dbReference>
<dbReference type="NCBIfam" id="TIGR00805">
    <property type="entry name" value="oat"/>
    <property type="match status" value="1"/>
</dbReference>
<dbReference type="SUPFAM" id="SSF103473">
    <property type="entry name" value="MFS general substrate transporter"/>
    <property type="match status" value="1"/>
</dbReference>
<accession>A0AA36CVK8</accession>
<evidence type="ECO:0000259" key="4">
    <source>
        <dbReference type="PROSITE" id="PS50850"/>
    </source>
</evidence>
<feature type="transmembrane region" description="Helical" evidence="3">
    <location>
        <begin position="150"/>
        <end position="178"/>
    </location>
</feature>
<dbReference type="GO" id="GO:0043252">
    <property type="term" value="P:sodium-independent organic anion transport"/>
    <property type="evidence" value="ECO:0007669"/>
    <property type="project" value="TreeGrafter"/>
</dbReference>
<dbReference type="GO" id="GO:0006811">
    <property type="term" value="P:monoatomic ion transport"/>
    <property type="evidence" value="ECO:0007669"/>
    <property type="project" value="UniProtKB-KW"/>
</dbReference>
<gene>
    <name evidence="5" type="ORF">MSPICULIGERA_LOCUS13049</name>
</gene>
<dbReference type="PROSITE" id="PS50850">
    <property type="entry name" value="MFS"/>
    <property type="match status" value="1"/>
</dbReference>
<comment type="similarity">
    <text evidence="3">Belongs to the organo anion transporter (TC 2.A.60) family.</text>
</comment>
<keyword evidence="3" id="KW-0406">Ion transport</keyword>
<feature type="transmembrane region" description="Helical" evidence="3">
    <location>
        <begin position="597"/>
        <end position="618"/>
    </location>
</feature>
<feature type="non-terminal residue" evidence="5">
    <location>
        <position position="1"/>
    </location>
</feature>
<proteinExistence type="inferred from homology"/>
<feature type="transmembrane region" description="Helical" evidence="3">
    <location>
        <begin position="16"/>
        <end position="36"/>
    </location>
</feature>
<dbReference type="GO" id="GO:0016323">
    <property type="term" value="C:basolateral plasma membrane"/>
    <property type="evidence" value="ECO:0007669"/>
    <property type="project" value="TreeGrafter"/>
</dbReference>
<reference evidence="5" key="1">
    <citation type="submission" date="2023-06" db="EMBL/GenBank/DDBJ databases">
        <authorList>
            <person name="Delattre M."/>
        </authorList>
    </citation>
    <scope>NUCLEOTIDE SEQUENCE</scope>
    <source>
        <strain evidence="5">AF72</strain>
    </source>
</reference>
<feature type="transmembrane region" description="Helical" evidence="3">
    <location>
        <begin position="543"/>
        <end position="567"/>
    </location>
</feature>
<dbReference type="InterPro" id="IPR020846">
    <property type="entry name" value="MFS_dom"/>
</dbReference>
<sequence>MIRQPGPRQPRSSTGIHFFVALMIVVIAVQGTYLGYVVGILTTLERRFGFTSEKTGLLLSSYDLGHTIAILLAGYFGTKGHLPRITGAGVLLSGLSMLVLIFPAVIFQFSESEEQKALKLEAYVRDYRCDSGRYYDPSAENCKSEHTEHFWAFVILLIGQFLAGVFAAPFNTLAYVYIDNNVLDRRQSPFLLGLLTSMYAFGPALGFGLSALTTRVYTTLEEAPHHISKYSMDWIGAWWVGFVLCALFYIATSIPFFFFPKSYTATEDEKGIEMRQPLHHPHLAPSHCSDEPKMSGYQKFVFSTKEFILVIIDLCRNPVFVSIVFGWTFGSYLIAGYTTFLPKYIETQYGKSASAADFYAGIISVGSIAVSTAVGGWLLTRYDISPRKGLVLLMASWFFILFSYVAGTFVGCKQAQISGLHYEESRRSSSLIPFFDVYTKPCSVECACASVMHFDPVNFDGENFYSPCHAGCTSYSPYENRWTNCQCLDNRPVESGIAHPECNDFVWYMVIMFIGLFAGNLFFMVTMMIVLRQSVYDDQKVIALSFASFFTNLLGFIPAPIFLGWVVDRACILWHSRCHDDGGNCVLYDNEGLRVSFHLSSASLQALAILAIFVCYLFSRNRKFPEEEDGDYVYAPDNDGECM</sequence>
<comment type="subcellular location">
    <subcellularLocation>
        <location evidence="3">Cell membrane</location>
        <topology evidence="3">Multi-pass membrane protein</topology>
    </subcellularLocation>
    <subcellularLocation>
        <location evidence="1">Membrane</location>
        <topology evidence="1">Multi-pass membrane protein</topology>
    </subcellularLocation>
</comment>
<dbReference type="InterPro" id="IPR036259">
    <property type="entry name" value="MFS_trans_sf"/>
</dbReference>
<dbReference type="PANTHER" id="PTHR11388:SF142">
    <property type="entry name" value="SOLUTE CARRIER ORGANIC ANION TRANSPORTER FAMILY MEMBER 5A1"/>
    <property type="match status" value="1"/>
</dbReference>
<keyword evidence="3" id="KW-0472">Membrane</keyword>
<keyword evidence="3" id="KW-0813">Transport</keyword>
<feature type="transmembrane region" description="Helical" evidence="3">
    <location>
        <begin position="88"/>
        <end position="109"/>
    </location>
</feature>
<feature type="transmembrane region" description="Helical" evidence="3">
    <location>
        <begin position="505"/>
        <end position="531"/>
    </location>
</feature>
<feature type="transmembrane region" description="Helical" evidence="3">
    <location>
        <begin position="391"/>
        <end position="411"/>
    </location>
</feature>
<feature type="transmembrane region" description="Helical" evidence="3">
    <location>
        <begin position="319"/>
        <end position="338"/>
    </location>
</feature>
<feature type="domain" description="Major facilitator superfamily (MFS) profile" evidence="4">
    <location>
        <begin position="16"/>
        <end position="623"/>
    </location>
</feature>
<dbReference type="EMBL" id="CATQJA010002632">
    <property type="protein sequence ID" value="CAJ0574721.1"/>
    <property type="molecule type" value="Genomic_DNA"/>
</dbReference>
<feature type="transmembrane region" description="Helical" evidence="3">
    <location>
        <begin position="56"/>
        <end position="76"/>
    </location>
</feature>
<evidence type="ECO:0000313" key="6">
    <source>
        <dbReference type="Proteomes" id="UP001177023"/>
    </source>
</evidence>
<feature type="transmembrane region" description="Helical" evidence="3">
    <location>
        <begin position="190"/>
        <end position="217"/>
    </location>
</feature>
<organism evidence="5 6">
    <name type="scientific">Mesorhabditis spiculigera</name>
    <dbReference type="NCBI Taxonomy" id="96644"/>
    <lineage>
        <taxon>Eukaryota</taxon>
        <taxon>Metazoa</taxon>
        <taxon>Ecdysozoa</taxon>
        <taxon>Nematoda</taxon>
        <taxon>Chromadorea</taxon>
        <taxon>Rhabditida</taxon>
        <taxon>Rhabditina</taxon>
        <taxon>Rhabditomorpha</taxon>
        <taxon>Rhabditoidea</taxon>
        <taxon>Rhabditidae</taxon>
        <taxon>Mesorhabditinae</taxon>
        <taxon>Mesorhabditis</taxon>
    </lineage>
</organism>
<name>A0AA36CVK8_9BILA</name>
<dbReference type="PANTHER" id="PTHR11388">
    <property type="entry name" value="ORGANIC ANION TRANSPORTER"/>
    <property type="match status" value="1"/>
</dbReference>
<evidence type="ECO:0000256" key="3">
    <source>
        <dbReference type="RuleBase" id="RU362056"/>
    </source>
</evidence>
<dbReference type="AlphaFoldDB" id="A0AA36CVK8"/>
<protein>
    <recommendedName>
        <fullName evidence="3">Solute carrier organic anion transporter family member</fullName>
    </recommendedName>
</protein>
<feature type="transmembrane region" description="Helical" evidence="3">
    <location>
        <begin position="358"/>
        <end position="379"/>
    </location>
</feature>
<comment type="caution">
    <text evidence="5">The sequence shown here is derived from an EMBL/GenBank/DDBJ whole genome shotgun (WGS) entry which is preliminary data.</text>
</comment>
<keyword evidence="3" id="KW-1133">Transmembrane helix</keyword>
<evidence type="ECO:0000256" key="1">
    <source>
        <dbReference type="ARBA" id="ARBA00004141"/>
    </source>
</evidence>
<dbReference type="CDD" id="cd17336">
    <property type="entry name" value="MFS_SLCO_OATP"/>
    <property type="match status" value="1"/>
</dbReference>